<feature type="chain" id="PRO_5008646286" evidence="1">
    <location>
        <begin position="24"/>
        <end position="299"/>
    </location>
</feature>
<protein>
    <submittedName>
        <fullName evidence="2">Uncharacterized protein</fullName>
    </submittedName>
</protein>
<dbReference type="AlphaFoldDB" id="A0A1C0TRW4"/>
<organism evidence="2 3">
    <name type="scientific">Pseudoalteromonas luteoviolacea</name>
    <dbReference type="NCBI Taxonomy" id="43657"/>
    <lineage>
        <taxon>Bacteria</taxon>
        <taxon>Pseudomonadati</taxon>
        <taxon>Pseudomonadota</taxon>
        <taxon>Gammaproteobacteria</taxon>
        <taxon>Alteromonadales</taxon>
        <taxon>Pseudoalteromonadaceae</taxon>
        <taxon>Pseudoalteromonas</taxon>
    </lineage>
</organism>
<dbReference type="Proteomes" id="UP000093366">
    <property type="component" value="Unassembled WGS sequence"/>
</dbReference>
<sequence length="299" mass="34244">MKIQVITTFWLLTFCLYSSHAWAIHNKSTTLQPIGFANNKMFYHDIEKGTVVIKQGGNKTPLESIPIPLNLGEQLLACQKFKSQETQLIALLLDKGMLHIQKDDRLSSVSLKAEHLISGLCGNIDADILPEIIILAEKNREVFLYIFRQGSHQDSNNIIRLKLDAPVGNYQLHADFSKSSAHSIVVLDARNKIVERIYPHQLLPRFEYQKVDHSTMWQHYTNMNRASAKLMWNAGARSLAKLDLYVDSVTEPISFHEKRAPEQVKKILKNLSVNQHQQAVDELTQVYINWKRGKNYNAD</sequence>
<evidence type="ECO:0000256" key="1">
    <source>
        <dbReference type="SAM" id="SignalP"/>
    </source>
</evidence>
<dbReference type="EMBL" id="MAUJ01000002">
    <property type="protein sequence ID" value="OCQ21906.1"/>
    <property type="molecule type" value="Genomic_DNA"/>
</dbReference>
<gene>
    <name evidence="2" type="ORF">A7985_08845</name>
</gene>
<name>A0A1C0TRW4_9GAMM</name>
<reference evidence="3" key="1">
    <citation type="submission" date="2016-07" db="EMBL/GenBank/DDBJ databases">
        <authorList>
            <person name="Florea S."/>
            <person name="Webb J.S."/>
            <person name="Jaromczyk J."/>
            <person name="Schardl C.L."/>
        </authorList>
    </citation>
    <scope>NUCLEOTIDE SEQUENCE [LARGE SCALE GENOMIC DNA]</scope>
    <source>
        <strain evidence="3">IPB1</strain>
    </source>
</reference>
<keyword evidence="1" id="KW-0732">Signal</keyword>
<dbReference type="OrthoDB" id="6307973at2"/>
<evidence type="ECO:0000313" key="3">
    <source>
        <dbReference type="Proteomes" id="UP000093366"/>
    </source>
</evidence>
<proteinExistence type="predicted"/>
<feature type="signal peptide" evidence="1">
    <location>
        <begin position="1"/>
        <end position="23"/>
    </location>
</feature>
<comment type="caution">
    <text evidence="2">The sequence shown here is derived from an EMBL/GenBank/DDBJ whole genome shotgun (WGS) entry which is preliminary data.</text>
</comment>
<dbReference type="RefSeq" id="WP_065790115.1">
    <property type="nucleotide sequence ID" value="NZ_MAUJ01000002.1"/>
</dbReference>
<accession>A0A1C0TRW4</accession>
<evidence type="ECO:0000313" key="2">
    <source>
        <dbReference type="EMBL" id="OCQ21906.1"/>
    </source>
</evidence>